<protein>
    <submittedName>
        <fullName evidence="1">Uncharacterized protein</fullName>
    </submittedName>
</protein>
<comment type="caution">
    <text evidence="1">The sequence shown here is derived from an EMBL/GenBank/DDBJ whole genome shotgun (WGS) entry which is preliminary data.</text>
</comment>
<proteinExistence type="predicted"/>
<name>A0A2A2KKZ3_9BILA</name>
<accession>A0A2A2KKZ3</accession>
<evidence type="ECO:0000313" key="1">
    <source>
        <dbReference type="EMBL" id="PAV74615.1"/>
    </source>
</evidence>
<dbReference type="Proteomes" id="UP000218231">
    <property type="component" value="Unassembled WGS sequence"/>
</dbReference>
<reference evidence="1 2" key="1">
    <citation type="journal article" date="2017" name="Curr. Biol.">
        <title>Genome architecture and evolution of a unichromosomal asexual nematode.</title>
        <authorList>
            <person name="Fradin H."/>
            <person name="Zegar C."/>
            <person name="Gutwein M."/>
            <person name="Lucas J."/>
            <person name="Kovtun M."/>
            <person name="Corcoran D."/>
            <person name="Baugh L.R."/>
            <person name="Kiontke K."/>
            <person name="Gunsalus K."/>
            <person name="Fitch D.H."/>
            <person name="Piano F."/>
        </authorList>
    </citation>
    <scope>NUCLEOTIDE SEQUENCE [LARGE SCALE GENOMIC DNA]</scope>
    <source>
        <strain evidence="1">PF1309</strain>
    </source>
</reference>
<gene>
    <name evidence="1" type="ORF">WR25_00530</name>
</gene>
<evidence type="ECO:0000313" key="2">
    <source>
        <dbReference type="Proteomes" id="UP000218231"/>
    </source>
</evidence>
<dbReference type="AlphaFoldDB" id="A0A2A2KKZ3"/>
<organism evidence="1 2">
    <name type="scientific">Diploscapter pachys</name>
    <dbReference type="NCBI Taxonomy" id="2018661"/>
    <lineage>
        <taxon>Eukaryota</taxon>
        <taxon>Metazoa</taxon>
        <taxon>Ecdysozoa</taxon>
        <taxon>Nematoda</taxon>
        <taxon>Chromadorea</taxon>
        <taxon>Rhabditida</taxon>
        <taxon>Rhabditina</taxon>
        <taxon>Rhabditomorpha</taxon>
        <taxon>Rhabditoidea</taxon>
        <taxon>Rhabditidae</taxon>
        <taxon>Diploscapter</taxon>
    </lineage>
</organism>
<dbReference type="EMBL" id="LIAE01008310">
    <property type="protein sequence ID" value="PAV74615.1"/>
    <property type="molecule type" value="Genomic_DNA"/>
</dbReference>
<sequence>MTVVQALSYKDLAWPSDILSIPWTRLASCLLAVRTGQGSGNTEDVIVSNRSKAGLARRAATRKKQLLLKGGRMEALRITADDLVEDLATKTLSGGTWVNVKIHGRNRPARAPHLSDFERDLSEQKKLVAALAIRSVAHAEVTSVDTTGMTVLDAETAEQMLDNPPEPTKALCNLLALRQGL</sequence>
<keyword evidence="2" id="KW-1185">Reference proteome</keyword>